<dbReference type="GO" id="GO:0004252">
    <property type="term" value="F:serine-type endopeptidase activity"/>
    <property type="evidence" value="ECO:0007669"/>
    <property type="project" value="InterPro"/>
</dbReference>
<dbReference type="AlphaFoldDB" id="A0A368FNM1"/>
<dbReference type="GO" id="GO:0070012">
    <property type="term" value="F:oligopeptidase activity"/>
    <property type="evidence" value="ECO:0007669"/>
    <property type="project" value="TreeGrafter"/>
</dbReference>
<reference evidence="2 3" key="1">
    <citation type="submission" date="2014-10" db="EMBL/GenBank/DDBJ databases">
        <title>Draft genome of the hookworm Ancylostoma caninum.</title>
        <authorList>
            <person name="Mitreva M."/>
        </authorList>
    </citation>
    <scope>NUCLEOTIDE SEQUENCE [LARGE SCALE GENOMIC DNA]</scope>
    <source>
        <strain evidence="2 3">Baltimore</strain>
    </source>
</reference>
<proteinExistence type="predicted"/>
<evidence type="ECO:0000313" key="3">
    <source>
        <dbReference type="Proteomes" id="UP000252519"/>
    </source>
</evidence>
<evidence type="ECO:0000259" key="1">
    <source>
        <dbReference type="Pfam" id="PF02897"/>
    </source>
</evidence>
<feature type="domain" description="Peptidase S9A N-terminal" evidence="1">
    <location>
        <begin position="2"/>
        <end position="283"/>
    </location>
</feature>
<evidence type="ECO:0000313" key="2">
    <source>
        <dbReference type="EMBL" id="RCN33662.1"/>
    </source>
</evidence>
<dbReference type="Proteomes" id="UP000252519">
    <property type="component" value="Unassembled WGS sequence"/>
</dbReference>
<dbReference type="SUPFAM" id="SSF50993">
    <property type="entry name" value="Peptidase/esterase 'gauge' domain"/>
    <property type="match status" value="1"/>
</dbReference>
<dbReference type="GO" id="GO:0005829">
    <property type="term" value="C:cytosol"/>
    <property type="evidence" value="ECO:0007669"/>
    <property type="project" value="TreeGrafter"/>
</dbReference>
<dbReference type="EMBL" id="JOJR01000884">
    <property type="protein sequence ID" value="RCN33662.1"/>
    <property type="molecule type" value="Genomic_DNA"/>
</dbReference>
<name>A0A368FNM1_ANCCA</name>
<dbReference type="OrthoDB" id="248387at2759"/>
<protein>
    <submittedName>
        <fullName evidence="2">Peptidase, S9A family, beta-propeller domain protein</fullName>
    </submittedName>
</protein>
<dbReference type="STRING" id="29170.A0A368FNM1"/>
<organism evidence="2 3">
    <name type="scientific">Ancylostoma caninum</name>
    <name type="common">Dog hookworm</name>
    <dbReference type="NCBI Taxonomy" id="29170"/>
    <lineage>
        <taxon>Eukaryota</taxon>
        <taxon>Metazoa</taxon>
        <taxon>Ecdysozoa</taxon>
        <taxon>Nematoda</taxon>
        <taxon>Chromadorea</taxon>
        <taxon>Rhabditida</taxon>
        <taxon>Rhabditina</taxon>
        <taxon>Rhabditomorpha</taxon>
        <taxon>Strongyloidea</taxon>
        <taxon>Ancylostomatidae</taxon>
        <taxon>Ancylostomatinae</taxon>
        <taxon>Ancylostoma</taxon>
    </lineage>
</organism>
<accession>A0A368FNM1</accession>
<dbReference type="PANTHER" id="PTHR42881">
    <property type="entry name" value="PROLYL ENDOPEPTIDASE"/>
    <property type="match status" value="1"/>
</dbReference>
<gene>
    <name evidence="2" type="ORF">ANCCAN_20504</name>
</gene>
<dbReference type="Gene3D" id="2.130.10.120">
    <property type="entry name" value="Prolyl oligopeptidase, N-terminal domain"/>
    <property type="match status" value="1"/>
</dbReference>
<feature type="non-terminal residue" evidence="2">
    <location>
        <position position="1"/>
    </location>
</feature>
<dbReference type="Pfam" id="PF02897">
    <property type="entry name" value="Peptidase_S9_N"/>
    <property type="match status" value="1"/>
</dbReference>
<dbReference type="PANTHER" id="PTHR42881:SF2">
    <property type="entry name" value="PROLYL ENDOPEPTIDASE"/>
    <property type="match status" value="1"/>
</dbReference>
<dbReference type="InterPro" id="IPR051167">
    <property type="entry name" value="Prolyl_oligopep/macrocyclase"/>
</dbReference>
<sequence length="328" mass="37194">FERYSCPSKHGEFYYYSHNTGLQNQSVIFRQASLKQKGIGEVFLDPNGMSADGTTSISMQKWTEDGSILAYGVSEKGSDWNVVRFRTADKNDLKDFIEGIKHSELAWLKDNSGVFYSKYPHPKATEGKSAEKHEYHSLYFHRMGTDGDQDILIYDRGDSPDNLISGEVTEDGRYLLIYVESSDVPFNMLYYHDLSTSGKISGKIKPKPLFDKLDARYTYIDHDNDSMLILTNRDALMFKLIRVSLKNGSIWDVVPENKQSVLYDARPFGKDRLLLTYIEDVKTCAEVECKFKRGIITSLYHLATSPPPSPNGRRASHLQVVIIGIGNA</sequence>
<comment type="caution">
    <text evidence="2">The sequence shown here is derived from an EMBL/GenBank/DDBJ whole genome shotgun (WGS) entry which is preliminary data.</text>
</comment>
<dbReference type="InterPro" id="IPR023302">
    <property type="entry name" value="Pept_S9A_N"/>
</dbReference>
<keyword evidence="3" id="KW-1185">Reference proteome</keyword>